<keyword evidence="12 20" id="KW-1133">Transmembrane helix</keyword>
<accession>A0A9X3M8L7</accession>
<evidence type="ECO:0000256" key="15">
    <source>
        <dbReference type="ARBA" id="ARBA00023014"/>
    </source>
</evidence>
<protein>
    <recommendedName>
        <fullName evidence="4">Cytochrome bc1 complex Rieske iron-sulfur subunit</fullName>
    </recommendedName>
    <alternativeName>
        <fullName evidence="18">Cytochrome bc1 reductase complex subunit QcrA</fullName>
    </alternativeName>
    <alternativeName>
        <fullName evidence="19">Rieske iron-sulfur protein</fullName>
    </alternativeName>
</protein>
<feature type="domain" description="Rieske" evidence="21">
    <location>
        <begin position="317"/>
        <end position="383"/>
    </location>
</feature>
<dbReference type="SUPFAM" id="SSF50022">
    <property type="entry name" value="ISP domain"/>
    <property type="match status" value="1"/>
</dbReference>
<reference evidence="22" key="1">
    <citation type="submission" date="2022-02" db="EMBL/GenBank/DDBJ databases">
        <title>Corynebacterium sp. from urogenital microbiome.</title>
        <authorList>
            <person name="Cappelli E.A."/>
            <person name="Ribeiro T.G."/>
            <person name="Peixe L."/>
        </authorList>
    </citation>
    <scope>NUCLEOTIDE SEQUENCE</scope>
    <source>
        <strain evidence="22">C9Ua_112</strain>
    </source>
</reference>
<dbReference type="PROSITE" id="PS51296">
    <property type="entry name" value="RIESKE"/>
    <property type="match status" value="1"/>
</dbReference>
<dbReference type="InterPro" id="IPR017941">
    <property type="entry name" value="Rieske_2Fe-2S"/>
</dbReference>
<evidence type="ECO:0000256" key="3">
    <source>
        <dbReference type="ARBA" id="ARBA00010651"/>
    </source>
</evidence>
<keyword evidence="9" id="KW-0001">2Fe-2S</keyword>
<dbReference type="RefSeq" id="WP_269954899.1">
    <property type="nucleotide sequence ID" value="NZ_JAKMUV010000005.1"/>
</dbReference>
<evidence type="ECO:0000256" key="17">
    <source>
        <dbReference type="ARBA" id="ARBA00023157"/>
    </source>
</evidence>
<evidence type="ECO:0000256" key="10">
    <source>
        <dbReference type="ARBA" id="ARBA00022723"/>
    </source>
</evidence>
<evidence type="ECO:0000256" key="1">
    <source>
        <dbReference type="ARBA" id="ARBA00002494"/>
    </source>
</evidence>
<dbReference type="EMBL" id="JAKMUV010000005">
    <property type="protein sequence ID" value="MCZ9305050.1"/>
    <property type="molecule type" value="Genomic_DNA"/>
</dbReference>
<evidence type="ECO:0000256" key="5">
    <source>
        <dbReference type="ARBA" id="ARBA00022448"/>
    </source>
</evidence>
<organism evidence="22 23">
    <name type="scientific">Corynebacterium macclintockiae</name>
    <dbReference type="NCBI Taxonomy" id="2913501"/>
    <lineage>
        <taxon>Bacteria</taxon>
        <taxon>Bacillati</taxon>
        <taxon>Actinomycetota</taxon>
        <taxon>Actinomycetes</taxon>
        <taxon>Mycobacteriales</taxon>
        <taxon>Corynebacteriaceae</taxon>
        <taxon>Corynebacterium</taxon>
    </lineage>
</organism>
<keyword evidence="6" id="KW-1003">Cell membrane</keyword>
<comment type="subcellular location">
    <subcellularLocation>
        <location evidence="2">Cell membrane</location>
        <topology evidence="2">Multi-pass membrane protein</topology>
    </subcellularLocation>
</comment>
<comment type="similarity">
    <text evidence="3">Belongs to the Rieske iron-sulfur protein family.</text>
</comment>
<name>A0A9X3M8L7_9CORY</name>
<keyword evidence="17" id="KW-1015">Disulfide bond</keyword>
<feature type="transmembrane region" description="Helical" evidence="20">
    <location>
        <begin position="55"/>
        <end position="76"/>
    </location>
</feature>
<keyword evidence="8 20" id="KW-0812">Transmembrane</keyword>
<gene>
    <name evidence="22" type="ORF">L8U58_05795</name>
</gene>
<comment type="caution">
    <text evidence="22">The sequence shown here is derived from an EMBL/GenBank/DDBJ whole genome shotgun (WGS) entry which is preliminary data.</text>
</comment>
<dbReference type="GO" id="GO:0005886">
    <property type="term" value="C:plasma membrane"/>
    <property type="evidence" value="ECO:0007669"/>
    <property type="project" value="UniProtKB-SubCell"/>
</dbReference>
<comment type="function">
    <text evidence="1">Iron-sulfur subunit of the cytochrome bc1 complex, an essential component of the respiratory electron transport chain required for ATP synthesis. The bc1 complex catalyzes the oxidation of menaquinol and the reduction of cytochrome c in the respiratory chain. The bc1 complex operates through a Q-cycle mechanism that couples electron transfer to generation of the proton gradient that drives ATP synthesis.</text>
</comment>
<dbReference type="GO" id="GO:0051537">
    <property type="term" value="F:2 iron, 2 sulfur cluster binding"/>
    <property type="evidence" value="ECO:0007669"/>
    <property type="project" value="UniProtKB-KW"/>
</dbReference>
<evidence type="ECO:0000256" key="20">
    <source>
        <dbReference type="SAM" id="Phobius"/>
    </source>
</evidence>
<evidence type="ECO:0000259" key="21">
    <source>
        <dbReference type="PROSITE" id="PS51296"/>
    </source>
</evidence>
<evidence type="ECO:0000256" key="14">
    <source>
        <dbReference type="ARBA" id="ARBA00023004"/>
    </source>
</evidence>
<evidence type="ECO:0000256" key="16">
    <source>
        <dbReference type="ARBA" id="ARBA00023136"/>
    </source>
</evidence>
<evidence type="ECO:0000313" key="23">
    <source>
        <dbReference type="Proteomes" id="UP001146505"/>
    </source>
</evidence>
<dbReference type="InterPro" id="IPR014349">
    <property type="entry name" value="Rieske_Fe-S_prot"/>
</dbReference>
<keyword evidence="10" id="KW-0479">Metal-binding</keyword>
<keyword evidence="11" id="KW-0249">Electron transport</keyword>
<keyword evidence="14" id="KW-0408">Iron</keyword>
<keyword evidence="7" id="KW-0679">Respiratory chain</keyword>
<dbReference type="AlphaFoldDB" id="A0A9X3M8L7"/>
<dbReference type="GO" id="GO:0046872">
    <property type="term" value="F:metal ion binding"/>
    <property type="evidence" value="ECO:0007669"/>
    <property type="project" value="UniProtKB-KW"/>
</dbReference>
<dbReference type="GO" id="GO:0004497">
    <property type="term" value="F:monooxygenase activity"/>
    <property type="evidence" value="ECO:0007669"/>
    <property type="project" value="UniProtKB-ARBA"/>
</dbReference>
<keyword evidence="13" id="KW-0560">Oxidoreductase</keyword>
<dbReference type="InterPro" id="IPR045603">
    <property type="entry name" value="QcrA_N"/>
</dbReference>
<evidence type="ECO:0000256" key="4">
    <source>
        <dbReference type="ARBA" id="ARBA00015816"/>
    </source>
</evidence>
<keyword evidence="16 20" id="KW-0472">Membrane</keyword>
<evidence type="ECO:0000256" key="11">
    <source>
        <dbReference type="ARBA" id="ARBA00022982"/>
    </source>
</evidence>
<evidence type="ECO:0000256" key="2">
    <source>
        <dbReference type="ARBA" id="ARBA00004651"/>
    </source>
</evidence>
<evidence type="ECO:0000256" key="13">
    <source>
        <dbReference type="ARBA" id="ARBA00023002"/>
    </source>
</evidence>
<evidence type="ECO:0000256" key="6">
    <source>
        <dbReference type="ARBA" id="ARBA00022475"/>
    </source>
</evidence>
<sequence length="401" mass="44815">MSENAKKYSHDELSKMNDDELARLGTELDGVTVAYRKERFPIANDPAEKRASRKVTIMLALSVLFAIAFIGIYLFWPWEYKHLAEDGVWLYSIYTPLLGLTSGLSITLLGAAIVAYTKNFVPEEISVQTRHDGPSEEVDRRTLVALLNDSWKTSTLGRRPVIAGLVGTGAVLAGLTIALPLGGIVKNPWKAKAMGIQGDGTLWTTGWTLAEQGEKVYLGRDTGAIAEEHDGHYSTQGVSRLIRMRPEDLDPASMETVFPMTEDMVNDGDKFDKNRDVYEEHMHSIHGPRNAVMLIRLRSADAEKAILREGQEDFHYGDYFAYSKICTHIGCPTSLYEQQTNRILCPCHQSQFDALQHGKPIFGPAARALPELSISVDEEGYMYADRNFIEPVGPAFWERRS</sequence>
<feature type="transmembrane region" description="Helical" evidence="20">
    <location>
        <begin position="88"/>
        <end position="116"/>
    </location>
</feature>
<proteinExistence type="inferred from homology"/>
<evidence type="ECO:0000256" key="7">
    <source>
        <dbReference type="ARBA" id="ARBA00022660"/>
    </source>
</evidence>
<dbReference type="Pfam" id="PF00355">
    <property type="entry name" value="Rieske"/>
    <property type="match status" value="1"/>
</dbReference>
<keyword evidence="23" id="KW-1185">Reference proteome</keyword>
<dbReference type="Proteomes" id="UP001146505">
    <property type="component" value="Unassembled WGS sequence"/>
</dbReference>
<feature type="transmembrane region" description="Helical" evidence="20">
    <location>
        <begin position="161"/>
        <end position="185"/>
    </location>
</feature>
<evidence type="ECO:0000256" key="12">
    <source>
        <dbReference type="ARBA" id="ARBA00022989"/>
    </source>
</evidence>
<dbReference type="GeneID" id="301813054"/>
<dbReference type="InterPro" id="IPR036922">
    <property type="entry name" value="Rieske_2Fe-2S_sf"/>
</dbReference>
<keyword evidence="5" id="KW-0813">Transport</keyword>
<keyword evidence="15" id="KW-0411">Iron-sulfur</keyword>
<dbReference type="Pfam" id="PF19297">
    <property type="entry name" value="QcrA_N"/>
    <property type="match status" value="1"/>
</dbReference>
<evidence type="ECO:0000256" key="9">
    <source>
        <dbReference type="ARBA" id="ARBA00022714"/>
    </source>
</evidence>
<evidence type="ECO:0000256" key="18">
    <source>
        <dbReference type="ARBA" id="ARBA00029586"/>
    </source>
</evidence>
<dbReference type="CDD" id="cd03467">
    <property type="entry name" value="Rieske"/>
    <property type="match status" value="1"/>
</dbReference>
<dbReference type="Gene3D" id="2.102.10.10">
    <property type="entry name" value="Rieske [2Fe-2S] iron-sulphur domain"/>
    <property type="match status" value="1"/>
</dbReference>
<dbReference type="GO" id="GO:0016705">
    <property type="term" value="F:oxidoreductase activity, acting on paired donors, with incorporation or reduction of molecular oxygen"/>
    <property type="evidence" value="ECO:0007669"/>
    <property type="project" value="UniProtKB-ARBA"/>
</dbReference>
<evidence type="ECO:0000313" key="22">
    <source>
        <dbReference type="EMBL" id="MCZ9305050.1"/>
    </source>
</evidence>
<evidence type="ECO:0000256" key="19">
    <source>
        <dbReference type="ARBA" id="ARBA00032409"/>
    </source>
</evidence>
<evidence type="ECO:0000256" key="8">
    <source>
        <dbReference type="ARBA" id="ARBA00022692"/>
    </source>
</evidence>
<dbReference type="PANTHER" id="PTHR10134">
    <property type="entry name" value="CYTOCHROME B-C1 COMPLEX SUBUNIT RIESKE, MITOCHONDRIAL"/>
    <property type="match status" value="1"/>
</dbReference>